<keyword evidence="4 10" id="KW-0698">rRNA processing</keyword>
<organism evidence="13 14">
    <name type="scientific">Estrella lausannensis</name>
    <dbReference type="NCBI Taxonomy" id="483423"/>
    <lineage>
        <taxon>Bacteria</taxon>
        <taxon>Pseudomonadati</taxon>
        <taxon>Chlamydiota</taxon>
        <taxon>Chlamydiia</taxon>
        <taxon>Parachlamydiales</taxon>
        <taxon>Candidatus Criblamydiaceae</taxon>
        <taxon>Estrella</taxon>
    </lineage>
</organism>
<dbReference type="PANTHER" id="PTHR30027:SF3">
    <property type="entry name" value="16S RRNA (URACIL(1498)-N(3))-METHYLTRANSFERASE"/>
    <property type="match status" value="1"/>
</dbReference>
<dbReference type="InterPro" id="IPR006700">
    <property type="entry name" value="RsmE"/>
</dbReference>
<keyword evidence="14" id="KW-1185">Reference proteome</keyword>
<keyword evidence="6 10" id="KW-0808">Transferase</keyword>
<dbReference type="PIRSF" id="PIRSF015601">
    <property type="entry name" value="MTase_slr0722"/>
    <property type="match status" value="1"/>
</dbReference>
<dbReference type="Gene3D" id="3.40.1280.10">
    <property type="match status" value="1"/>
</dbReference>
<evidence type="ECO:0000256" key="4">
    <source>
        <dbReference type="ARBA" id="ARBA00022552"/>
    </source>
</evidence>
<dbReference type="GO" id="GO:0070042">
    <property type="term" value="F:rRNA (uridine-N3-)-methyltransferase activity"/>
    <property type="evidence" value="ECO:0007669"/>
    <property type="project" value="TreeGrafter"/>
</dbReference>
<dbReference type="EC" id="2.1.1.193" evidence="10"/>
<evidence type="ECO:0000256" key="10">
    <source>
        <dbReference type="PIRNR" id="PIRNR015601"/>
    </source>
</evidence>
<dbReference type="GO" id="GO:0070475">
    <property type="term" value="P:rRNA base methylation"/>
    <property type="evidence" value="ECO:0007669"/>
    <property type="project" value="TreeGrafter"/>
</dbReference>
<keyword evidence="3 10" id="KW-0963">Cytoplasm</keyword>
<accession>A0A0H5DQY9</accession>
<dbReference type="EMBL" id="CWGJ01000011">
    <property type="protein sequence ID" value="CRX38039.1"/>
    <property type="molecule type" value="Genomic_DNA"/>
</dbReference>
<feature type="domain" description="Ribosomal RNA small subunit methyltransferase E methyltransferase" evidence="11">
    <location>
        <begin position="78"/>
        <end position="234"/>
    </location>
</feature>
<dbReference type="InterPro" id="IPR046886">
    <property type="entry name" value="RsmE_MTase_dom"/>
</dbReference>
<protein>
    <recommendedName>
        <fullName evidence="10">Ribosomal RNA small subunit methyltransferase E</fullName>
        <ecNumber evidence="10">2.1.1.193</ecNumber>
    </recommendedName>
</protein>
<evidence type="ECO:0000256" key="9">
    <source>
        <dbReference type="ARBA" id="ARBA00047944"/>
    </source>
</evidence>
<comment type="similarity">
    <text evidence="2 10">Belongs to the RNA methyltransferase RsmE family.</text>
</comment>
<keyword evidence="7 10" id="KW-0949">S-adenosyl-L-methionine</keyword>
<evidence type="ECO:0000256" key="3">
    <source>
        <dbReference type="ARBA" id="ARBA00022490"/>
    </source>
</evidence>
<keyword evidence="5 10" id="KW-0489">Methyltransferase</keyword>
<gene>
    <name evidence="13" type="ORF">ELAC_0687</name>
</gene>
<dbReference type="RefSeq" id="WP_098037894.1">
    <property type="nucleotide sequence ID" value="NZ_CWGJ01000011.1"/>
</dbReference>
<evidence type="ECO:0000256" key="5">
    <source>
        <dbReference type="ARBA" id="ARBA00022603"/>
    </source>
</evidence>
<proteinExistence type="inferred from homology"/>
<comment type="catalytic activity">
    <reaction evidence="9 10">
        <text>uridine(1498) in 16S rRNA + S-adenosyl-L-methionine = N(3)-methyluridine(1498) in 16S rRNA + S-adenosyl-L-homocysteine + H(+)</text>
        <dbReference type="Rhea" id="RHEA:42920"/>
        <dbReference type="Rhea" id="RHEA-COMP:10283"/>
        <dbReference type="Rhea" id="RHEA-COMP:10284"/>
        <dbReference type="ChEBI" id="CHEBI:15378"/>
        <dbReference type="ChEBI" id="CHEBI:57856"/>
        <dbReference type="ChEBI" id="CHEBI:59789"/>
        <dbReference type="ChEBI" id="CHEBI:65315"/>
        <dbReference type="ChEBI" id="CHEBI:74502"/>
        <dbReference type="EC" id="2.1.1.193"/>
    </reaction>
</comment>
<dbReference type="OrthoDB" id="9815641at2"/>
<dbReference type="Pfam" id="PF04452">
    <property type="entry name" value="Methyltrans_RNA"/>
    <property type="match status" value="1"/>
</dbReference>
<dbReference type="PANTHER" id="PTHR30027">
    <property type="entry name" value="RIBOSOMAL RNA SMALL SUBUNIT METHYLTRANSFERASE E"/>
    <property type="match status" value="1"/>
</dbReference>
<evidence type="ECO:0000259" key="11">
    <source>
        <dbReference type="Pfam" id="PF04452"/>
    </source>
</evidence>
<sequence>MPVNRFYVDRDLQKDAQVIIEGDEFYHLRDSTRTKPGEVVELINGRGFLAEGVVAEIKKAHASIEVKSSLFQDKEDGKIILIQGVPRMNRLDTIIEKATELGVTAIHLFMGDRSERKGLSESSLQRVDKIAIAATKQCGRLYLPEIATFDNLEQSVSHDDTTLFFGDVNPAAPLFVEEWNRIRPVGAIAFVIGPESGLSPAEEEFLKSRRAIGVKLAENILRTDTAPILAIGLVKHLCLMHK</sequence>
<evidence type="ECO:0000256" key="7">
    <source>
        <dbReference type="ARBA" id="ARBA00022691"/>
    </source>
</evidence>
<comment type="subcellular location">
    <subcellularLocation>
        <location evidence="1 10">Cytoplasm</location>
    </subcellularLocation>
</comment>
<comment type="function">
    <text evidence="8 10">Specifically methylates the N3 position of the uracil ring of uridine 1498 (m3U1498) in 16S rRNA. Acts on the fully assembled 30S ribosomal subunit.</text>
</comment>
<dbReference type="InterPro" id="IPR029026">
    <property type="entry name" value="tRNA_m1G_MTases_N"/>
</dbReference>
<feature type="domain" description="Ribosomal RNA small subunit methyltransferase E PUA-like" evidence="12">
    <location>
        <begin position="20"/>
        <end position="65"/>
    </location>
</feature>
<dbReference type="SUPFAM" id="SSF88697">
    <property type="entry name" value="PUA domain-like"/>
    <property type="match status" value="1"/>
</dbReference>
<evidence type="ECO:0000256" key="2">
    <source>
        <dbReference type="ARBA" id="ARBA00005528"/>
    </source>
</evidence>
<dbReference type="Pfam" id="PF20260">
    <property type="entry name" value="PUA_4"/>
    <property type="match status" value="1"/>
</dbReference>
<dbReference type="InterPro" id="IPR046887">
    <property type="entry name" value="RsmE_PUA-like"/>
</dbReference>
<dbReference type="NCBIfam" id="TIGR00046">
    <property type="entry name" value="RsmE family RNA methyltransferase"/>
    <property type="match status" value="1"/>
</dbReference>
<dbReference type="CDD" id="cd18084">
    <property type="entry name" value="RsmE-like"/>
    <property type="match status" value="1"/>
</dbReference>
<evidence type="ECO:0000256" key="6">
    <source>
        <dbReference type="ARBA" id="ARBA00022679"/>
    </source>
</evidence>
<dbReference type="InterPro" id="IPR029028">
    <property type="entry name" value="Alpha/beta_knot_MTases"/>
</dbReference>
<evidence type="ECO:0000256" key="8">
    <source>
        <dbReference type="ARBA" id="ARBA00025699"/>
    </source>
</evidence>
<dbReference type="InterPro" id="IPR015947">
    <property type="entry name" value="PUA-like_sf"/>
</dbReference>
<dbReference type="SUPFAM" id="SSF75217">
    <property type="entry name" value="alpha/beta knot"/>
    <property type="match status" value="1"/>
</dbReference>
<evidence type="ECO:0000259" key="12">
    <source>
        <dbReference type="Pfam" id="PF20260"/>
    </source>
</evidence>
<evidence type="ECO:0000313" key="14">
    <source>
        <dbReference type="Proteomes" id="UP000220251"/>
    </source>
</evidence>
<evidence type="ECO:0000256" key="1">
    <source>
        <dbReference type="ARBA" id="ARBA00004496"/>
    </source>
</evidence>
<dbReference type="Proteomes" id="UP000220251">
    <property type="component" value="Unassembled WGS sequence"/>
</dbReference>
<name>A0A0H5DQY9_9BACT</name>
<dbReference type="AlphaFoldDB" id="A0A0H5DQY9"/>
<reference evidence="14" key="1">
    <citation type="submission" date="2015-06" db="EMBL/GenBank/DDBJ databases">
        <authorList>
            <person name="Bertelli C."/>
        </authorList>
    </citation>
    <scope>NUCLEOTIDE SEQUENCE [LARGE SCALE GENOMIC DNA]</scope>
    <source>
        <strain evidence="14">CRIB-30</strain>
    </source>
</reference>
<dbReference type="GO" id="GO:0005737">
    <property type="term" value="C:cytoplasm"/>
    <property type="evidence" value="ECO:0007669"/>
    <property type="project" value="UniProtKB-SubCell"/>
</dbReference>
<evidence type="ECO:0000313" key="13">
    <source>
        <dbReference type="EMBL" id="CRX38039.1"/>
    </source>
</evidence>